<comment type="caution">
    <text evidence="4">The sequence shown here is derived from an EMBL/GenBank/DDBJ whole genome shotgun (WGS) entry which is preliminary data.</text>
</comment>
<dbReference type="AlphaFoldDB" id="A0AAD6CIP5"/>
<gene>
    <name evidence="4" type="ORF">N7494_010775</name>
</gene>
<evidence type="ECO:0000313" key="4">
    <source>
        <dbReference type="EMBL" id="KAJ5524125.1"/>
    </source>
</evidence>
<evidence type="ECO:0008006" key="6">
    <source>
        <dbReference type="Google" id="ProtNLM"/>
    </source>
</evidence>
<dbReference type="InterPro" id="IPR011047">
    <property type="entry name" value="Quinoprotein_ADH-like_sf"/>
</dbReference>
<evidence type="ECO:0000256" key="2">
    <source>
        <dbReference type="SAM" id="Phobius"/>
    </source>
</evidence>
<keyword evidence="2" id="KW-0472">Membrane</keyword>
<dbReference type="EMBL" id="JAQIZZ010000008">
    <property type="protein sequence ID" value="KAJ5524125.1"/>
    <property type="molecule type" value="Genomic_DNA"/>
</dbReference>
<name>A0AAD6CIP5_9EURO</name>
<sequence length="654" mass="73080">MLSIRINFMTPLLTLSPTSVALWLLLFLGNAIADRVNDFRSEKYAHGFEGAFPLQHYSSAGVSGPILNYWEKSVACDDGLYTIITPRGEAVRHSGPMILDNQGHLVWFKEYETTYNANVYTYKGQRYLTFWAGDDQIRGHGEGILYMLNSSYEEAYKLHGVNGVAADLHEFHITRDETAVFTVYDIKSVDLTSSGGLENGWIYDGIFQEIDIETNELLFQWRASEHFSFSEVERGSEGTGESAEDPWDWFHINSIDKDEKGNFLISSRYLNCIAYIDGVTGDVIWKLGGKESSFTDLSAGAATNISWQHHARFQPQYDTTKTTKAISIFDNSSRGKGAPENTSRGLIVDINETNMTVAVRAQYWNQVPISSQSQGSMQVLENGHVLLGYGYSAAWTEFGADGEVLCEVNFGPRELFERGDIISYRTFKQKWVGIPLTAPDVALSGTAAAVSWIGATEVATWVLQGSYVNVTDSPESKDQDGIHRYSSGHVADDDFQFISAVPKTGFETKILIPADIPYRTLRVMALDGTGGFLGKTRAMEWAPEEMNEEIGVFAGDEELKESNSKEHRISPLIMFGMGFMSAAAIVLCAWLICKYVYFRSPGQTFIGRRNHGKDEGWQPVQTGEELDDLDDFSDLESGERHEDHLLDGNRNRVE</sequence>
<keyword evidence="5" id="KW-1185">Reference proteome</keyword>
<dbReference type="Pfam" id="PF14269">
    <property type="entry name" value="Arylsulfotran_2"/>
    <property type="match status" value="1"/>
</dbReference>
<dbReference type="PANTHER" id="PTHR35340:SF5">
    <property type="entry name" value="ASST-DOMAIN-CONTAINING PROTEIN"/>
    <property type="match status" value="1"/>
</dbReference>
<dbReference type="SUPFAM" id="SSF50998">
    <property type="entry name" value="Quinoprotein alcohol dehydrogenase-like"/>
    <property type="match status" value="1"/>
</dbReference>
<dbReference type="InterPro" id="IPR053143">
    <property type="entry name" value="Arylsulfate_ST"/>
</dbReference>
<feature type="region of interest" description="Disordered" evidence="1">
    <location>
        <begin position="608"/>
        <end position="654"/>
    </location>
</feature>
<protein>
    <recommendedName>
        <fullName evidence="6">ASST-domain-containing protein</fullName>
    </recommendedName>
</protein>
<keyword evidence="2" id="KW-1133">Transmembrane helix</keyword>
<feature type="chain" id="PRO_5041913491" description="ASST-domain-containing protein" evidence="3">
    <location>
        <begin position="34"/>
        <end position="654"/>
    </location>
</feature>
<feature type="compositionally biased region" description="Acidic residues" evidence="1">
    <location>
        <begin position="624"/>
        <end position="636"/>
    </location>
</feature>
<evidence type="ECO:0000256" key="3">
    <source>
        <dbReference type="SAM" id="SignalP"/>
    </source>
</evidence>
<dbReference type="PANTHER" id="PTHR35340">
    <property type="entry name" value="PQQ ENZYME REPEAT PROTEIN-RELATED"/>
    <property type="match status" value="1"/>
</dbReference>
<keyword evidence="3" id="KW-0732">Signal</keyword>
<proteinExistence type="predicted"/>
<feature type="signal peptide" evidence="3">
    <location>
        <begin position="1"/>
        <end position="33"/>
    </location>
</feature>
<keyword evidence="2" id="KW-0812">Transmembrane</keyword>
<organism evidence="4 5">
    <name type="scientific">Penicillium frequentans</name>
    <dbReference type="NCBI Taxonomy" id="3151616"/>
    <lineage>
        <taxon>Eukaryota</taxon>
        <taxon>Fungi</taxon>
        <taxon>Dikarya</taxon>
        <taxon>Ascomycota</taxon>
        <taxon>Pezizomycotina</taxon>
        <taxon>Eurotiomycetes</taxon>
        <taxon>Eurotiomycetidae</taxon>
        <taxon>Eurotiales</taxon>
        <taxon>Aspergillaceae</taxon>
        <taxon>Penicillium</taxon>
    </lineage>
</organism>
<feature type="compositionally biased region" description="Basic and acidic residues" evidence="1">
    <location>
        <begin position="637"/>
        <end position="654"/>
    </location>
</feature>
<evidence type="ECO:0000313" key="5">
    <source>
        <dbReference type="Proteomes" id="UP001220324"/>
    </source>
</evidence>
<feature type="transmembrane region" description="Helical" evidence="2">
    <location>
        <begin position="572"/>
        <end position="593"/>
    </location>
</feature>
<reference evidence="4 5" key="1">
    <citation type="journal article" date="2023" name="IMA Fungus">
        <title>Comparative genomic study of the Penicillium genus elucidates a diverse pangenome and 15 lateral gene transfer events.</title>
        <authorList>
            <person name="Petersen C."/>
            <person name="Sorensen T."/>
            <person name="Nielsen M.R."/>
            <person name="Sondergaard T.E."/>
            <person name="Sorensen J.L."/>
            <person name="Fitzpatrick D.A."/>
            <person name="Frisvad J.C."/>
            <person name="Nielsen K.L."/>
        </authorList>
    </citation>
    <scope>NUCLEOTIDE SEQUENCE [LARGE SCALE GENOMIC DNA]</scope>
    <source>
        <strain evidence="4 5">IBT 35679</strain>
    </source>
</reference>
<dbReference type="InterPro" id="IPR039535">
    <property type="entry name" value="ASST-like"/>
</dbReference>
<accession>A0AAD6CIP5</accession>
<dbReference type="Proteomes" id="UP001220324">
    <property type="component" value="Unassembled WGS sequence"/>
</dbReference>
<evidence type="ECO:0000256" key="1">
    <source>
        <dbReference type="SAM" id="MobiDB-lite"/>
    </source>
</evidence>